<dbReference type="Gene3D" id="3.30.420.10">
    <property type="entry name" value="Ribonuclease H-like superfamily/Ribonuclease H"/>
    <property type="match status" value="1"/>
</dbReference>
<evidence type="ECO:0000313" key="2">
    <source>
        <dbReference type="Proteomes" id="UP000025227"/>
    </source>
</evidence>
<dbReference type="AlphaFoldDB" id="A0A7I4Y3S1"/>
<dbReference type="GO" id="GO:0005634">
    <property type="term" value="C:nucleus"/>
    <property type="evidence" value="ECO:0007669"/>
    <property type="project" value="TreeGrafter"/>
</dbReference>
<accession>A0A7I4Y3S1</accession>
<dbReference type="Gene3D" id="1.10.10.1450">
    <property type="match status" value="1"/>
</dbReference>
<dbReference type="Proteomes" id="UP000025227">
    <property type="component" value="Unplaced"/>
</dbReference>
<feature type="domain" description="Mos1 transposase HTH" evidence="1">
    <location>
        <begin position="3"/>
        <end position="52"/>
    </location>
</feature>
<keyword evidence="2" id="KW-1185">Reference proteome</keyword>
<protein>
    <submittedName>
        <fullName evidence="3">HTH_48 domain-containing protein</fullName>
    </submittedName>
</protein>
<dbReference type="PANTHER" id="PTHR46060">
    <property type="entry name" value="MARINER MOS1 TRANSPOSASE-LIKE PROTEIN"/>
    <property type="match status" value="1"/>
</dbReference>
<name>A0A7I4Y3S1_HAECO</name>
<dbReference type="PANTHER" id="PTHR46060:SF2">
    <property type="entry name" value="HISTONE-LYSINE N-METHYLTRANSFERASE SETMAR"/>
    <property type="match status" value="1"/>
</dbReference>
<dbReference type="GO" id="GO:0044774">
    <property type="term" value="P:mitotic DNA integrity checkpoint signaling"/>
    <property type="evidence" value="ECO:0007669"/>
    <property type="project" value="TreeGrafter"/>
</dbReference>
<dbReference type="GO" id="GO:0003690">
    <property type="term" value="F:double-stranded DNA binding"/>
    <property type="evidence" value="ECO:0007669"/>
    <property type="project" value="TreeGrafter"/>
</dbReference>
<evidence type="ECO:0000259" key="1">
    <source>
        <dbReference type="Pfam" id="PF17906"/>
    </source>
</evidence>
<dbReference type="GO" id="GO:0031297">
    <property type="term" value="P:replication fork processing"/>
    <property type="evidence" value="ECO:0007669"/>
    <property type="project" value="TreeGrafter"/>
</dbReference>
<dbReference type="OMA" id="ANECTVQ"/>
<dbReference type="GO" id="GO:0003697">
    <property type="term" value="F:single-stranded DNA binding"/>
    <property type="evidence" value="ECO:0007669"/>
    <property type="project" value="TreeGrafter"/>
</dbReference>
<dbReference type="InterPro" id="IPR036397">
    <property type="entry name" value="RNaseH_sf"/>
</dbReference>
<dbReference type="GO" id="GO:0000729">
    <property type="term" value="P:DNA double-strand break processing"/>
    <property type="evidence" value="ECO:0007669"/>
    <property type="project" value="TreeGrafter"/>
</dbReference>
<dbReference type="InterPro" id="IPR052709">
    <property type="entry name" value="Transposase-MT_Hybrid"/>
</dbReference>
<dbReference type="InterPro" id="IPR041426">
    <property type="entry name" value="Mos1_HTH"/>
</dbReference>
<proteinExistence type="predicted"/>
<reference evidence="3" key="1">
    <citation type="submission" date="2020-12" db="UniProtKB">
        <authorList>
            <consortium name="WormBaseParasite"/>
        </authorList>
    </citation>
    <scope>IDENTIFICATION</scope>
    <source>
        <strain evidence="3">MHco3</strain>
    </source>
</reference>
<dbReference type="GO" id="GO:0035861">
    <property type="term" value="C:site of double-strand break"/>
    <property type="evidence" value="ECO:0007669"/>
    <property type="project" value="TreeGrafter"/>
</dbReference>
<organism evidence="2 3">
    <name type="scientific">Haemonchus contortus</name>
    <name type="common">Barber pole worm</name>
    <dbReference type="NCBI Taxonomy" id="6289"/>
    <lineage>
        <taxon>Eukaryota</taxon>
        <taxon>Metazoa</taxon>
        <taxon>Ecdysozoa</taxon>
        <taxon>Nematoda</taxon>
        <taxon>Chromadorea</taxon>
        <taxon>Rhabditida</taxon>
        <taxon>Rhabditina</taxon>
        <taxon>Rhabditomorpha</taxon>
        <taxon>Strongyloidea</taxon>
        <taxon>Trichostrongylidae</taxon>
        <taxon>Haemonchus</taxon>
    </lineage>
</organism>
<dbReference type="Pfam" id="PF17906">
    <property type="entry name" value="HTH_48"/>
    <property type="match status" value="1"/>
</dbReference>
<sequence length="296" mass="33949">MDKRQIRTIFLSKFKLGRRATETAREINDALSLDTTRKHTAQWWFEEFRTGDESLGDDERSGRPSAVNNEQLRARTVGTHIQEIRKSKKLDMWVPHELTQHQRDLRFELASALLLRNRNDPFLDRIVTCDEKWILCNNCDEQPVAGRGSSPTTFSQAEAAWKEGHGAGLVFCSRADPPQLHGSGSAEKYCQEIDERHRKLKLMSPAPVNINWPTLLYDNAQPHVAQLNLKKLMELSYETLPHPPYSPDLALTEYHFLKHLDSFLKEKCFKTQHDAAAAFDDFIASRSPDFYANGIS</sequence>
<dbReference type="WBParaSite" id="HCON_00047630-00001">
    <property type="protein sequence ID" value="HCON_00047630-00001"/>
    <property type="gene ID" value="HCON_00047630"/>
</dbReference>
<dbReference type="GO" id="GO:0046975">
    <property type="term" value="F:histone H3K36 methyltransferase activity"/>
    <property type="evidence" value="ECO:0007669"/>
    <property type="project" value="TreeGrafter"/>
</dbReference>
<dbReference type="GO" id="GO:0042800">
    <property type="term" value="F:histone H3K4 methyltransferase activity"/>
    <property type="evidence" value="ECO:0007669"/>
    <property type="project" value="TreeGrafter"/>
</dbReference>
<dbReference type="GO" id="GO:0000014">
    <property type="term" value="F:single-stranded DNA endodeoxyribonuclease activity"/>
    <property type="evidence" value="ECO:0007669"/>
    <property type="project" value="TreeGrafter"/>
</dbReference>
<dbReference type="GO" id="GO:0000793">
    <property type="term" value="C:condensed chromosome"/>
    <property type="evidence" value="ECO:0007669"/>
    <property type="project" value="TreeGrafter"/>
</dbReference>
<evidence type="ECO:0000313" key="3">
    <source>
        <dbReference type="WBParaSite" id="HCON_00047630-00001"/>
    </source>
</evidence>
<dbReference type="GO" id="GO:0044547">
    <property type="term" value="F:DNA topoisomerase binding"/>
    <property type="evidence" value="ECO:0007669"/>
    <property type="project" value="TreeGrafter"/>
</dbReference>
<dbReference type="GO" id="GO:0015074">
    <property type="term" value="P:DNA integration"/>
    <property type="evidence" value="ECO:0007669"/>
    <property type="project" value="TreeGrafter"/>
</dbReference>
<dbReference type="GO" id="GO:0006303">
    <property type="term" value="P:double-strand break repair via nonhomologous end joining"/>
    <property type="evidence" value="ECO:0007669"/>
    <property type="project" value="TreeGrafter"/>
</dbReference>